<feature type="region of interest" description="Disordered" evidence="1">
    <location>
        <begin position="87"/>
        <end position="106"/>
    </location>
</feature>
<protein>
    <submittedName>
        <fullName evidence="2">Uncharacterized protein</fullName>
    </submittedName>
</protein>
<comment type="caution">
    <text evidence="2">The sequence shown here is derived from an EMBL/GenBank/DDBJ whole genome shotgun (WGS) entry which is preliminary data.</text>
</comment>
<gene>
    <name evidence="2" type="ORF">EVAR_21182_1</name>
</gene>
<evidence type="ECO:0000313" key="3">
    <source>
        <dbReference type="Proteomes" id="UP000299102"/>
    </source>
</evidence>
<dbReference type="EMBL" id="BGZK01000202">
    <property type="protein sequence ID" value="GBP28062.1"/>
    <property type="molecule type" value="Genomic_DNA"/>
</dbReference>
<reference evidence="2 3" key="1">
    <citation type="journal article" date="2019" name="Commun. Biol.">
        <title>The bagworm genome reveals a unique fibroin gene that provides high tensile strength.</title>
        <authorList>
            <person name="Kono N."/>
            <person name="Nakamura H."/>
            <person name="Ohtoshi R."/>
            <person name="Tomita M."/>
            <person name="Numata K."/>
            <person name="Arakawa K."/>
        </authorList>
    </citation>
    <scope>NUCLEOTIDE SEQUENCE [LARGE SCALE GENOMIC DNA]</scope>
</reference>
<keyword evidence="3" id="KW-1185">Reference proteome</keyword>
<sequence>MKKTMARVLSTRACPSPHTLRQPAVGPSPPHVPIVPAALALVSEVAGPVGRPLTARSGGAVMQMARTTRPAGLLADNTTVRRLRSMEKARREEGLDDVQELKNDYD</sequence>
<accession>A0A4C1UQ03</accession>
<dbReference type="Proteomes" id="UP000299102">
    <property type="component" value="Unassembled WGS sequence"/>
</dbReference>
<proteinExistence type="predicted"/>
<dbReference type="AlphaFoldDB" id="A0A4C1UQ03"/>
<organism evidence="2 3">
    <name type="scientific">Eumeta variegata</name>
    <name type="common">Bagworm moth</name>
    <name type="synonym">Eumeta japonica</name>
    <dbReference type="NCBI Taxonomy" id="151549"/>
    <lineage>
        <taxon>Eukaryota</taxon>
        <taxon>Metazoa</taxon>
        <taxon>Ecdysozoa</taxon>
        <taxon>Arthropoda</taxon>
        <taxon>Hexapoda</taxon>
        <taxon>Insecta</taxon>
        <taxon>Pterygota</taxon>
        <taxon>Neoptera</taxon>
        <taxon>Endopterygota</taxon>
        <taxon>Lepidoptera</taxon>
        <taxon>Glossata</taxon>
        <taxon>Ditrysia</taxon>
        <taxon>Tineoidea</taxon>
        <taxon>Psychidae</taxon>
        <taxon>Oiketicinae</taxon>
        <taxon>Eumeta</taxon>
    </lineage>
</organism>
<name>A0A4C1UQ03_EUMVA</name>
<evidence type="ECO:0000256" key="1">
    <source>
        <dbReference type="SAM" id="MobiDB-lite"/>
    </source>
</evidence>
<evidence type="ECO:0000313" key="2">
    <source>
        <dbReference type="EMBL" id="GBP28062.1"/>
    </source>
</evidence>